<comment type="caution">
    <text evidence="1">The sequence shown here is derived from an EMBL/GenBank/DDBJ whole genome shotgun (WGS) entry which is preliminary data.</text>
</comment>
<evidence type="ECO:0008006" key="3">
    <source>
        <dbReference type="Google" id="ProtNLM"/>
    </source>
</evidence>
<dbReference type="EMBL" id="JAFKCW010000001">
    <property type="protein sequence ID" value="MBN7799646.1"/>
    <property type="molecule type" value="Genomic_DNA"/>
</dbReference>
<evidence type="ECO:0000313" key="1">
    <source>
        <dbReference type="EMBL" id="MBN7799646.1"/>
    </source>
</evidence>
<organism evidence="1 2">
    <name type="scientific">Algoriphagus aestuariicola</name>
    <dbReference type="NCBI Taxonomy" id="1852016"/>
    <lineage>
        <taxon>Bacteria</taxon>
        <taxon>Pseudomonadati</taxon>
        <taxon>Bacteroidota</taxon>
        <taxon>Cytophagia</taxon>
        <taxon>Cytophagales</taxon>
        <taxon>Cyclobacteriaceae</taxon>
        <taxon>Algoriphagus</taxon>
    </lineage>
</organism>
<evidence type="ECO:0000313" key="2">
    <source>
        <dbReference type="Proteomes" id="UP000664698"/>
    </source>
</evidence>
<gene>
    <name evidence="1" type="ORF">J0A67_02185</name>
</gene>
<name>A0ABS3BK40_9BACT</name>
<dbReference type="RefSeq" id="WP_206567633.1">
    <property type="nucleotide sequence ID" value="NZ_JAFKCW010000001.1"/>
</dbReference>
<dbReference type="PROSITE" id="PS51257">
    <property type="entry name" value="PROKAR_LIPOPROTEIN"/>
    <property type="match status" value="1"/>
</dbReference>
<accession>A0ABS3BK40</accession>
<protein>
    <recommendedName>
        <fullName evidence="3">DUF4843 domain-containing protein</fullName>
    </recommendedName>
</protein>
<dbReference type="Proteomes" id="UP000664698">
    <property type="component" value="Unassembled WGS sequence"/>
</dbReference>
<sequence length="248" mass="26919">MKTMKNWKTIFLAGSAAAMLISCTENKDDQPFLGESEVTISATVGNSEESPNARTNSLVYGNIAITDVRLSVDNVKLHLRTKSEDNKKPNIAHIKTNQPITLTLVKDGQVLVAPIASSMVAHGIYGKVDFDLVKAADVPETDEMYGYSVIAKATWFNIPAVMYLDLEDEVSMQFNKGLEVKGAQELLLTLYMDKFLEGVAPALVADGNSDGLIEVGPNNEDGNAEAYAAIKANIKEALVFKNGDFKNN</sequence>
<reference evidence="1 2" key="1">
    <citation type="submission" date="2021-03" db="EMBL/GenBank/DDBJ databases">
        <title>novel species isolated from a fishpond in China.</title>
        <authorList>
            <person name="Lu H."/>
            <person name="Cai Z."/>
        </authorList>
    </citation>
    <scope>NUCLEOTIDE SEQUENCE [LARGE SCALE GENOMIC DNA]</scope>
    <source>
        <strain evidence="1 2">JCM 31546</strain>
    </source>
</reference>
<proteinExistence type="predicted"/>
<keyword evidence="2" id="KW-1185">Reference proteome</keyword>